<dbReference type="Pfam" id="PF07780">
    <property type="entry name" value="Spb1_C"/>
    <property type="match status" value="1"/>
</dbReference>
<dbReference type="RefSeq" id="XP_004998421.1">
    <property type="nucleotide sequence ID" value="XM_004998364.1"/>
</dbReference>
<dbReference type="EMBL" id="GL832956">
    <property type="protein sequence ID" value="EGD76246.1"/>
    <property type="molecule type" value="Genomic_DNA"/>
</dbReference>
<feature type="binding site" evidence="8">
    <location>
        <position position="56"/>
    </location>
    <ligand>
        <name>S-adenosyl-L-methionine</name>
        <dbReference type="ChEBI" id="CHEBI:59789"/>
    </ligand>
</feature>
<dbReference type="FunFam" id="3.40.50.150:FF:000004">
    <property type="entry name" value="AdoMet-dependent rRNA methyltransferase SPB1"/>
    <property type="match status" value="1"/>
</dbReference>
<comment type="subcellular location">
    <subcellularLocation>
        <location evidence="1 8">Nucleus</location>
        <location evidence="1 8">Nucleolus</location>
    </subcellularLocation>
</comment>
<dbReference type="PANTHER" id="PTHR10920">
    <property type="entry name" value="RIBOSOMAL RNA METHYLTRANSFERASE"/>
    <property type="match status" value="1"/>
</dbReference>
<feature type="domain" description="DUF3381" evidence="12">
    <location>
        <begin position="237"/>
        <end position="401"/>
    </location>
</feature>
<keyword evidence="2 8" id="KW-0690">Ribosome biogenesis</keyword>
<dbReference type="GO" id="GO:0000466">
    <property type="term" value="P:maturation of 5.8S rRNA from tricistronic rRNA transcript (SSU-rRNA, 5.8S rRNA, LSU-rRNA)"/>
    <property type="evidence" value="ECO:0007669"/>
    <property type="project" value="TreeGrafter"/>
</dbReference>
<feature type="binding site" evidence="8">
    <location>
        <position position="78"/>
    </location>
    <ligand>
        <name>S-adenosyl-L-methionine</name>
        <dbReference type="ChEBI" id="CHEBI:59789"/>
    </ligand>
</feature>
<feature type="compositionally biased region" description="Acidic residues" evidence="9">
    <location>
        <begin position="624"/>
        <end position="645"/>
    </location>
</feature>
<dbReference type="GO" id="GO:0051301">
    <property type="term" value="P:cell division"/>
    <property type="evidence" value="ECO:0007669"/>
    <property type="project" value="UniProtKB-KW"/>
</dbReference>
<feature type="binding site" evidence="8">
    <location>
        <position position="58"/>
    </location>
    <ligand>
        <name>S-adenosyl-L-methionine</name>
        <dbReference type="ChEBI" id="CHEBI:59789"/>
    </ligand>
</feature>
<evidence type="ECO:0000259" key="11">
    <source>
        <dbReference type="Pfam" id="PF07780"/>
    </source>
</evidence>
<evidence type="ECO:0000256" key="6">
    <source>
        <dbReference type="ARBA" id="ARBA00022691"/>
    </source>
</evidence>
<gene>
    <name evidence="13" type="ORF">PTSG_00948</name>
</gene>
<dbReference type="GeneID" id="16079015"/>
<dbReference type="EC" id="2.1.1.-" evidence="8"/>
<comment type="catalytic activity">
    <reaction evidence="8">
        <text>a ribonucleotide in rRNA + S-adenosyl-L-methionine = a 2'-O-methylribonucleotide in rRNA + S-adenosyl-L-homocysteine + H(+)</text>
        <dbReference type="Rhea" id="RHEA:48628"/>
        <dbReference type="Rhea" id="RHEA-COMP:12164"/>
        <dbReference type="Rhea" id="RHEA-COMP:12165"/>
        <dbReference type="ChEBI" id="CHEBI:15378"/>
        <dbReference type="ChEBI" id="CHEBI:57856"/>
        <dbReference type="ChEBI" id="CHEBI:59789"/>
        <dbReference type="ChEBI" id="CHEBI:90675"/>
        <dbReference type="ChEBI" id="CHEBI:90676"/>
    </reaction>
</comment>
<dbReference type="InterPro" id="IPR050082">
    <property type="entry name" value="RNA_methyltr_RlmE"/>
</dbReference>
<dbReference type="FunCoup" id="F2TXY7">
    <property type="interactions" value="1296"/>
</dbReference>
<keyword evidence="6 8" id="KW-0949">S-adenosyl-L-methionine</keyword>
<evidence type="ECO:0000259" key="10">
    <source>
        <dbReference type="Pfam" id="PF01728"/>
    </source>
</evidence>
<dbReference type="Pfam" id="PF01728">
    <property type="entry name" value="FtsJ"/>
    <property type="match status" value="1"/>
</dbReference>
<feature type="binding site" evidence="8">
    <location>
        <position position="119"/>
    </location>
    <ligand>
        <name>S-adenosyl-L-methionine</name>
        <dbReference type="ChEBI" id="CHEBI:59789"/>
    </ligand>
</feature>
<dbReference type="Pfam" id="PF11861">
    <property type="entry name" value="DUF3381"/>
    <property type="match status" value="1"/>
</dbReference>
<dbReference type="InterPro" id="IPR024576">
    <property type="entry name" value="rRNA_MeTfrase_Spb1_DUF3381"/>
</dbReference>
<dbReference type="GO" id="GO:0016435">
    <property type="term" value="F:rRNA (guanine) methyltransferase activity"/>
    <property type="evidence" value="ECO:0007669"/>
    <property type="project" value="TreeGrafter"/>
</dbReference>
<protein>
    <recommendedName>
        <fullName evidence="8">Putative rRNA methyltransferase</fullName>
        <ecNumber evidence="8">2.1.1.-</ecNumber>
    </recommendedName>
    <alternativeName>
        <fullName evidence="8">2'-O-ribose RNA methyltransferase SPB1 homolog</fullName>
    </alternativeName>
</protein>
<feature type="region of interest" description="Disordered" evidence="9">
    <location>
        <begin position="498"/>
        <end position="524"/>
    </location>
</feature>
<comment type="function">
    <text evidence="8">Probable methyltransferase involved in the maturation of rRNA and in the biogenesis of ribosomal subunits.</text>
</comment>
<sequence>MGKKSKTGKARRDKFYHLAKESGLRARSAFKLLQLNRQYDFLTGASVCIDLCAAPGGWMQVAKEAMTKNSNTTVIGVDLVPIQPIKGCISIQADITTEHCRAQLRKNMNHRKADVVLHDGAPNVGTSWIQDAFTQAELVLQSLKLATQFLRKGGTFVTKVFRSRDYPKLLYVFGKLFEKVHATKPSSSRNVSAEIFVVCQRYVAPHRIDPRLLDSRTVFSEVEPEKEEPNVLQQKEKKKNKPKPEGYEEGNYTQYKDVNVDEFIRANDFMTMLSTYSAFTFSPNSPLLKLPETTPEIKALCEDLKLLNKKDFKTLIKWRQKMRGWLRALAEEQIRRDGGDGNDDNKTDDANGNADGDEEESDEDEDDGLLSALKDAAAKERAKMKRLRKRRTKMNLKLKERLSLQMDTPQGLTDDNGTLFDLRGIRSEEQLKAVTEADDFDALQVPCNDGPPTIACNRLQQGALCNELEEQLDQHYNSYLERKNVKLAETEHKKRIQRALKGDDANADGVEGGESDEDVANAGSGDTVLVRSHKKTTSAAANRWFAQAGLDDLDLADDIDMESDAENTSGSGSDTGKRRSGAGGDADGSNGPAAKKGKSGAVGDGVDDESWAEELGLQLHKEDLEDVSDVSDTEDEEEESGDEDGEGRKKQKKKQKQKDAAQPMVPSAKKAAGDGAEEKEGVSAAATAMREVAHVLKSDTPDAAAKGGTSDDDDEKAKKKKKARKAAEENAFEEVPLEKPMAAKPSLDAEGLALATEMVVRNKRRAIIDQAYNRYAHNDGQLPAWFADEENPHMKPMKPITKEMVQQMKEYERELNARPIKKVMEAKAKRKHRLVKFMGKVNQQAAVIADNDTLTEREKVRQIEQLYKKLRAKRNQHERTKLVVARRSTASKKPTRPKGVTGRYKMVDRRMLSDKRGEDNAARRKKRKQKRKHR</sequence>
<dbReference type="GO" id="GO:0000463">
    <property type="term" value="P:maturation of LSU-rRNA from tricistronic rRNA transcript (SSU-rRNA, 5.8S rRNA, LSU-rRNA)"/>
    <property type="evidence" value="ECO:0007669"/>
    <property type="project" value="TreeGrafter"/>
</dbReference>
<evidence type="ECO:0000256" key="7">
    <source>
        <dbReference type="ARBA" id="ARBA00023242"/>
    </source>
</evidence>
<keyword evidence="8" id="KW-0175">Coiled coil</keyword>
<evidence type="ECO:0000256" key="1">
    <source>
        <dbReference type="ARBA" id="ARBA00004604"/>
    </source>
</evidence>
<dbReference type="InParanoid" id="F2TXY7"/>
<proteinExistence type="inferred from homology"/>
<evidence type="ECO:0000256" key="8">
    <source>
        <dbReference type="HAMAP-Rule" id="MF_03163"/>
    </source>
</evidence>
<feature type="domain" description="Ribosomal RNA methyltransferase SPB1-like C-terminal" evidence="11">
    <location>
        <begin position="711"/>
        <end position="922"/>
    </location>
</feature>
<dbReference type="KEGG" id="sre:PTSG_00948"/>
<dbReference type="InterPro" id="IPR015507">
    <property type="entry name" value="rRNA-MeTfrase_E"/>
</dbReference>
<name>F2TXY7_SALR5</name>
<dbReference type="PANTHER" id="PTHR10920:SF13">
    <property type="entry name" value="PRE-RRNA 2'-O-RIBOSE RNA METHYLTRANSFERASE FTSJ3"/>
    <property type="match status" value="1"/>
</dbReference>
<dbReference type="Gene3D" id="3.40.50.150">
    <property type="entry name" value="Vaccinia Virus protein VP39"/>
    <property type="match status" value="1"/>
</dbReference>
<organism evidence="14">
    <name type="scientific">Salpingoeca rosetta (strain ATCC 50818 / BSB-021)</name>
    <dbReference type="NCBI Taxonomy" id="946362"/>
    <lineage>
        <taxon>Eukaryota</taxon>
        <taxon>Choanoflagellata</taxon>
        <taxon>Craspedida</taxon>
        <taxon>Salpingoecidae</taxon>
        <taxon>Salpingoeca</taxon>
    </lineage>
</organism>
<dbReference type="OMA" id="QRKDKYY"/>
<feature type="binding site" evidence="8">
    <location>
        <position position="94"/>
    </location>
    <ligand>
        <name>S-adenosyl-L-methionine</name>
        <dbReference type="ChEBI" id="CHEBI:59789"/>
    </ligand>
</feature>
<evidence type="ECO:0000256" key="3">
    <source>
        <dbReference type="ARBA" id="ARBA00022552"/>
    </source>
</evidence>
<feature type="coiled-coil region" evidence="8">
    <location>
        <begin position="370"/>
        <end position="397"/>
    </location>
</feature>
<dbReference type="GO" id="GO:0008650">
    <property type="term" value="F:rRNA (uridine-2'-O-)-methyltransferase activity"/>
    <property type="evidence" value="ECO:0007669"/>
    <property type="project" value="TreeGrafter"/>
</dbReference>
<dbReference type="InterPro" id="IPR028589">
    <property type="entry name" value="SPB1-like"/>
</dbReference>
<keyword evidence="7 8" id="KW-0539">Nucleus</keyword>
<feature type="compositionally biased region" description="Basic residues" evidence="9">
    <location>
        <begin position="923"/>
        <end position="934"/>
    </location>
</feature>
<keyword evidence="3 8" id="KW-0698">rRNA processing</keyword>
<dbReference type="InterPro" id="IPR002877">
    <property type="entry name" value="RNA_MeTrfase_FtsJ_dom"/>
</dbReference>
<evidence type="ECO:0000313" key="14">
    <source>
        <dbReference type="Proteomes" id="UP000007799"/>
    </source>
</evidence>
<dbReference type="GO" id="GO:0005730">
    <property type="term" value="C:nucleolus"/>
    <property type="evidence" value="ECO:0007669"/>
    <property type="project" value="UniProtKB-SubCell"/>
</dbReference>
<keyword evidence="13" id="KW-0132">Cell division</keyword>
<dbReference type="InterPro" id="IPR029063">
    <property type="entry name" value="SAM-dependent_MTases_sf"/>
</dbReference>
<keyword evidence="14" id="KW-1185">Reference proteome</keyword>
<keyword evidence="13" id="KW-0131">Cell cycle</keyword>
<evidence type="ECO:0000256" key="4">
    <source>
        <dbReference type="ARBA" id="ARBA00022603"/>
    </source>
</evidence>
<evidence type="ECO:0000256" key="9">
    <source>
        <dbReference type="SAM" id="MobiDB-lite"/>
    </source>
</evidence>
<dbReference type="SUPFAM" id="SSF53335">
    <property type="entry name" value="S-adenosyl-L-methionine-dependent methyltransferases"/>
    <property type="match status" value="1"/>
</dbReference>
<feature type="region of interest" description="Disordered" evidence="9">
    <location>
        <begin position="884"/>
        <end position="934"/>
    </location>
</feature>
<comment type="similarity">
    <text evidence="8">Belongs to the class I-like SAM-binding methyltransferase superfamily. RNA methyltransferase RlmE family. SPB1 subfamily.</text>
</comment>
<feature type="compositionally biased region" description="Basic and acidic residues" evidence="9">
    <location>
        <begin position="691"/>
        <end position="700"/>
    </location>
</feature>
<evidence type="ECO:0000256" key="2">
    <source>
        <dbReference type="ARBA" id="ARBA00022517"/>
    </source>
</evidence>
<dbReference type="eggNOG" id="KOG1098">
    <property type="taxonomic scope" value="Eukaryota"/>
</dbReference>
<evidence type="ECO:0000259" key="12">
    <source>
        <dbReference type="Pfam" id="PF11861"/>
    </source>
</evidence>
<dbReference type="GO" id="GO:0030687">
    <property type="term" value="C:preribosome, large subunit precursor"/>
    <property type="evidence" value="ECO:0007669"/>
    <property type="project" value="TreeGrafter"/>
</dbReference>
<feature type="domain" description="Ribosomal RNA methyltransferase FtsJ" evidence="10">
    <location>
        <begin position="25"/>
        <end position="202"/>
    </location>
</feature>
<dbReference type="OrthoDB" id="1287559at2759"/>
<keyword evidence="5 8" id="KW-0808">Transferase</keyword>
<dbReference type="STRING" id="946362.F2TXY7"/>
<feature type="compositionally biased region" description="Basic and acidic residues" evidence="9">
    <location>
        <begin position="905"/>
        <end position="922"/>
    </location>
</feature>
<feature type="region of interest" description="Disordered" evidence="9">
    <location>
        <begin position="562"/>
        <end position="732"/>
    </location>
</feature>
<dbReference type="HAMAP" id="MF_01547">
    <property type="entry name" value="RNA_methyltr_E"/>
    <property type="match status" value="1"/>
</dbReference>
<evidence type="ECO:0000313" key="13">
    <source>
        <dbReference type="EMBL" id="EGD76246.1"/>
    </source>
</evidence>
<feature type="region of interest" description="Disordered" evidence="9">
    <location>
        <begin position="224"/>
        <end position="250"/>
    </location>
</feature>
<dbReference type="InterPro" id="IPR012920">
    <property type="entry name" value="rRNA_MeTfrase_SPB1-like_C"/>
</dbReference>
<keyword evidence="4 8" id="KW-0489">Methyltransferase</keyword>
<reference evidence="13" key="1">
    <citation type="submission" date="2009-08" db="EMBL/GenBank/DDBJ databases">
        <title>Annotation of Salpingoeca rosetta.</title>
        <authorList>
            <consortium name="The Broad Institute Genome Sequencing Platform"/>
            <person name="Russ C."/>
            <person name="Cuomo C."/>
            <person name="Burger G."/>
            <person name="Gray M.W."/>
            <person name="Holland P.W.H."/>
            <person name="King N."/>
            <person name="Lang F.B.F."/>
            <person name="Roger A.J."/>
            <person name="Ruiz-Trillo I."/>
            <person name="Young S.K."/>
            <person name="Zeng Q."/>
            <person name="Gargeya S."/>
            <person name="Alvarado L."/>
            <person name="Berlin A."/>
            <person name="Chapman S.B."/>
            <person name="Chen Z."/>
            <person name="Freedman E."/>
            <person name="Gellesch M."/>
            <person name="Goldberg J."/>
            <person name="Griggs A."/>
            <person name="Gujja S."/>
            <person name="Heilman E."/>
            <person name="Heiman D."/>
            <person name="Howarth C."/>
            <person name="Mehta T."/>
            <person name="Neiman D."/>
            <person name="Pearson M."/>
            <person name="Roberts A."/>
            <person name="Saif S."/>
            <person name="Shea T."/>
            <person name="Shenoy N."/>
            <person name="Sisk P."/>
            <person name="Stolte C."/>
            <person name="Sykes S."/>
            <person name="White J."/>
            <person name="Yandava C."/>
            <person name="Haas B."/>
            <person name="Nusbaum C."/>
            <person name="Birren B."/>
        </authorList>
    </citation>
    <scope>NUCLEOTIDE SEQUENCE [LARGE SCALE GENOMIC DNA]</scope>
    <source>
        <strain evidence="13">ATCC 50818</strain>
    </source>
</reference>
<dbReference type="Proteomes" id="UP000007799">
    <property type="component" value="Unassembled WGS sequence"/>
</dbReference>
<dbReference type="AlphaFoldDB" id="F2TXY7"/>
<evidence type="ECO:0000256" key="5">
    <source>
        <dbReference type="ARBA" id="ARBA00022679"/>
    </source>
</evidence>
<feature type="compositionally biased region" description="Acidic residues" evidence="9">
    <location>
        <begin position="355"/>
        <end position="367"/>
    </location>
</feature>
<dbReference type="HAMAP" id="MF_03163">
    <property type="entry name" value="RNA_methyltr_E_SPB1"/>
    <property type="match status" value="1"/>
</dbReference>
<accession>F2TXY7</accession>
<feature type="compositionally biased region" description="Basic and acidic residues" evidence="9">
    <location>
        <begin position="336"/>
        <end position="349"/>
    </location>
</feature>
<feature type="active site" description="Proton acceptor" evidence="8">
    <location>
        <position position="159"/>
    </location>
</feature>
<feature type="region of interest" description="Disordered" evidence="9">
    <location>
        <begin position="336"/>
        <end position="367"/>
    </location>
</feature>